<dbReference type="InterPro" id="IPR009731">
    <property type="entry name" value="P-like"/>
</dbReference>
<evidence type="ECO:0000313" key="1">
    <source>
        <dbReference type="EMBL" id="MBG0835486.1"/>
    </source>
</evidence>
<dbReference type="Pfam" id="PF06992">
    <property type="entry name" value="Phage_lambda_P"/>
    <property type="match status" value="1"/>
</dbReference>
<evidence type="ECO:0000313" key="2">
    <source>
        <dbReference type="Proteomes" id="UP000596932"/>
    </source>
</evidence>
<dbReference type="GO" id="GO:0006270">
    <property type="term" value="P:DNA replication initiation"/>
    <property type="evidence" value="ECO:0007669"/>
    <property type="project" value="InterPro"/>
</dbReference>
<comment type="caution">
    <text evidence="1">The sequence shown here is derived from an EMBL/GenBank/DDBJ whole genome shotgun (WGS) entry which is preliminary data.</text>
</comment>
<dbReference type="Proteomes" id="UP000596932">
    <property type="component" value="Unassembled WGS sequence"/>
</dbReference>
<protein>
    <submittedName>
        <fullName evidence="1">Replication P family protein</fullName>
    </submittedName>
</protein>
<dbReference type="RefSeq" id="WP_196474959.1">
    <property type="nucleotide sequence ID" value="NZ_JACFYX020000007.1"/>
</dbReference>
<sequence>MSAPRNAGQVAASLKPQAPICAPAPQQVVVDETTEAFLADLMRRLKGDFTGWRQVWPTQQEEHAWQDEFLGECIRSGLQNQDLINHAMRIAARDRRPWPPPVGEFVAWCLAPEAFGLPSEEKAYKIAMRNTHPAQAGMARWPHPSLYHAAVACGYLALQNLDRKLGFKLFSDKYLEQRRRMARGEELAPAPVAALPSPMRKGAPEVANAHLAKIRGMLGRMRG</sequence>
<dbReference type="AlphaFoldDB" id="A0A931D0D3"/>
<gene>
    <name evidence="1" type="ORF">H3221_10220</name>
</gene>
<proteinExistence type="predicted"/>
<accession>A0A931D0D3</accession>
<keyword evidence="2" id="KW-1185">Reference proteome</keyword>
<name>A0A931D0D3_9PSED</name>
<reference evidence="1" key="1">
    <citation type="submission" date="2020-07" db="EMBL/GenBank/DDBJ databases">
        <title>Pseudomonas chaetoceroseae sp. nov., a new member of the Pseudomonas oleovorans group isolated from a culture of Chaetoceros calcitrans.</title>
        <authorList>
            <person name="Girard L."/>
            <person name="Lood C."/>
            <person name="De Mot R."/>
            <person name="Baudart J."/>
        </authorList>
    </citation>
    <scope>NUCLEOTIDE SEQUENCE</scope>
    <source>
        <strain evidence="1">536</strain>
    </source>
</reference>
<dbReference type="EMBL" id="JACFYX010000008">
    <property type="protein sequence ID" value="MBG0835486.1"/>
    <property type="molecule type" value="Genomic_DNA"/>
</dbReference>
<organism evidence="1 2">
    <name type="scientific">Pseudomonas chaetocerotis</name>
    <dbReference type="NCBI Taxonomy" id="2758695"/>
    <lineage>
        <taxon>Bacteria</taxon>
        <taxon>Pseudomonadati</taxon>
        <taxon>Pseudomonadota</taxon>
        <taxon>Gammaproteobacteria</taxon>
        <taxon>Pseudomonadales</taxon>
        <taxon>Pseudomonadaceae</taxon>
        <taxon>Pseudomonas</taxon>
    </lineage>
</organism>